<dbReference type="STRING" id="93222.NA29_02160"/>
<protein>
    <submittedName>
        <fullName evidence="1">Bacteriophage P2-related tail formation protein</fullName>
    </submittedName>
</protein>
<dbReference type="Proteomes" id="UP000215126">
    <property type="component" value="Chromosome 1"/>
</dbReference>
<dbReference type="RefSeq" id="WP_039393550.1">
    <property type="nucleotide sequence ID" value="NZ_CP010431.2"/>
</dbReference>
<dbReference type="KEGG" id="pspu:NA29_02160"/>
<name>A0A239SW28_9BURK</name>
<reference evidence="1 2" key="1">
    <citation type="submission" date="2017-06" db="EMBL/GenBank/DDBJ databases">
        <authorList>
            <consortium name="Pathogen Informatics"/>
        </authorList>
    </citation>
    <scope>NUCLEOTIDE SEQUENCE [LARGE SCALE GENOMIC DNA]</scope>
    <source>
        <strain evidence="1 2">NCTC13161</strain>
    </source>
</reference>
<gene>
    <name evidence="1" type="ORF">SAMEA4530655_04666</name>
</gene>
<accession>A0A239SW28</accession>
<proteinExistence type="predicted"/>
<dbReference type="OrthoDB" id="90759at2"/>
<dbReference type="GeneID" id="88097241"/>
<dbReference type="InterPro" id="IPR006521">
    <property type="entry name" value="Tail_protein_I"/>
</dbReference>
<dbReference type="AlphaFoldDB" id="A0A239SW28"/>
<dbReference type="Pfam" id="PF09684">
    <property type="entry name" value="Tail_P2_I"/>
    <property type="match status" value="1"/>
</dbReference>
<dbReference type="NCBIfam" id="TIGR01634">
    <property type="entry name" value="tail_P2_I"/>
    <property type="match status" value="1"/>
</dbReference>
<dbReference type="EMBL" id="LT906435">
    <property type="protein sequence ID" value="SNU89556.1"/>
    <property type="molecule type" value="Genomic_DNA"/>
</dbReference>
<organism evidence="1 2">
    <name type="scientific">Pandoraea sputorum</name>
    <dbReference type="NCBI Taxonomy" id="93222"/>
    <lineage>
        <taxon>Bacteria</taxon>
        <taxon>Pseudomonadati</taxon>
        <taxon>Pseudomonadota</taxon>
        <taxon>Betaproteobacteria</taxon>
        <taxon>Burkholderiales</taxon>
        <taxon>Burkholderiaceae</taxon>
        <taxon>Pandoraea</taxon>
    </lineage>
</organism>
<keyword evidence="2" id="KW-1185">Reference proteome</keyword>
<evidence type="ECO:0000313" key="2">
    <source>
        <dbReference type="Proteomes" id="UP000215126"/>
    </source>
</evidence>
<evidence type="ECO:0000313" key="1">
    <source>
        <dbReference type="EMBL" id="SNU89556.1"/>
    </source>
</evidence>
<sequence length="204" mass="22995">MKKSLLPANATALERAVAVALSDIERVPVPLRDLWNLRTCPVALLPILAWTVSVDRWDDAWPEATKREVIRKSFWLHKRKGTITALRRAVEPLGYLIEVIEWWQEKPVGRRGTFHLRIGVLDTGITDEMFNELVRVIDDVKPASRHLTGMNISLELRGYQYNGAAAYFGEELTVYPYTPEAVSVDGPAYAGAAVHIIETLTVYP</sequence>